<evidence type="ECO:0000313" key="4">
    <source>
        <dbReference type="Proteomes" id="UP000239002"/>
    </source>
</evidence>
<gene>
    <name evidence="3" type="ORF">LY01_01543</name>
</gene>
<feature type="region of interest" description="Disordered" evidence="1">
    <location>
        <begin position="2164"/>
        <end position="2192"/>
    </location>
</feature>
<evidence type="ECO:0000256" key="2">
    <source>
        <dbReference type="SAM" id="SignalP"/>
    </source>
</evidence>
<proteinExistence type="predicted"/>
<organism evidence="3 4">
    <name type="scientific">Nonlabens xylanidelens</name>
    <dbReference type="NCBI Taxonomy" id="191564"/>
    <lineage>
        <taxon>Bacteria</taxon>
        <taxon>Pseudomonadati</taxon>
        <taxon>Bacteroidota</taxon>
        <taxon>Flavobacteriia</taxon>
        <taxon>Flavobacteriales</taxon>
        <taxon>Flavobacteriaceae</taxon>
        <taxon>Nonlabens</taxon>
    </lineage>
</organism>
<reference evidence="3 4" key="1">
    <citation type="submission" date="2018-02" db="EMBL/GenBank/DDBJ databases">
        <title>Genomic Encyclopedia of Archaeal and Bacterial Type Strains, Phase II (KMG-II): from individual species to whole genera.</title>
        <authorList>
            <person name="Goeker M."/>
        </authorList>
    </citation>
    <scope>NUCLEOTIDE SEQUENCE [LARGE SCALE GENOMIC DNA]</scope>
    <source>
        <strain evidence="3 4">DSM 16809</strain>
    </source>
</reference>
<accession>A0A2S6IKT8</accession>
<feature type="chain" id="PRO_5015597803" description="Gliding motility-associated-like protein" evidence="2">
    <location>
        <begin position="20"/>
        <end position="2306"/>
    </location>
</feature>
<dbReference type="RefSeq" id="WP_146080389.1">
    <property type="nucleotide sequence ID" value="NZ_MQVW01000024.1"/>
</dbReference>
<name>A0A2S6IKT8_9FLAO</name>
<evidence type="ECO:0000313" key="3">
    <source>
        <dbReference type="EMBL" id="PPK94791.1"/>
    </source>
</evidence>
<feature type="compositionally biased region" description="Pro residues" evidence="1">
    <location>
        <begin position="2164"/>
        <end position="2180"/>
    </location>
</feature>
<dbReference type="EMBL" id="PTJE01000003">
    <property type="protein sequence ID" value="PPK94791.1"/>
    <property type="molecule type" value="Genomic_DNA"/>
</dbReference>
<evidence type="ECO:0008006" key="5">
    <source>
        <dbReference type="Google" id="ProtNLM"/>
    </source>
</evidence>
<dbReference type="OrthoDB" id="610610at2"/>
<comment type="caution">
    <text evidence="3">The sequence shown here is derived from an EMBL/GenBank/DDBJ whole genome shotgun (WGS) entry which is preliminary data.</text>
</comment>
<keyword evidence="4" id="KW-1185">Reference proteome</keyword>
<keyword evidence="2" id="KW-0732">Signal</keyword>
<dbReference type="Proteomes" id="UP000239002">
    <property type="component" value="Unassembled WGS sequence"/>
</dbReference>
<evidence type="ECO:0000256" key="1">
    <source>
        <dbReference type="SAM" id="MobiDB-lite"/>
    </source>
</evidence>
<protein>
    <recommendedName>
        <fullName evidence="5">Gliding motility-associated-like protein</fullName>
    </recommendedName>
</protein>
<feature type="signal peptide" evidence="2">
    <location>
        <begin position="1"/>
        <end position="19"/>
    </location>
</feature>
<sequence>MKRVFILCMLLLQVMVGHAQLQATLNVDSNPTPELSEWVNRNDLAILTVTNPVAGTNIDYQIKVSLLLDGDVKLTTDNTVPFMVADFGTETFLADELIPYNAIQFIDTSFRDQVTRTGLLPPGSYSFCIELLGGSGESLTRPEQICRPMIITDYQMPELLDPVDNRSIDPILINSIMFKWTPLAPMPDVRSGLVYLIAVSEVQPGQTPSQAFSVNYPIIEEEVSFGTQFTWPTDIEAPDEDQQYVWGIKPMTDNGSTYRAQNNGFVDYGVFTIRGTDNDNITTRSNEQTIINCNVNNNDLNDQLFIIESSSESTIDLHGISAMQNMYWLNAAGTIDPTKYQLITSIDWGCSHPTEMIPFNTSSKSHDYNNSNDNSIIPADIKVSMELRPIAAGLTPCSIEVTKTIDATTREINQLCEFPSQRDFESAINFVATSSSPDPLHISLSDIGAFTSLLEQELRSGSNTATFRTELLINYDNGVHYNPIVATNGQAMIVDHTYTVNCITGNDYPTEVCFTYTVEKNLNGERTICEQTYCLPLPNDTIVALDQLVNPESAIDEESDTNPNASLGDQCECLNGNSISIADLEMRYSINDAGDEQTLYIVGSDVELQRIINCMTTIKTFDSTQNVNNDPEFNHQSQFFTGTITHDWEDPNDAVDTDYIHTYNTAVNDISVLPEFVTVTYTIENSNAGINCTFTQEVPLPTDDLNMPDANTIENSEDEEDCECDLAPLVEPVVTIEQLEPNTYPRKLSLTNITALRDYLINCKSTYNSNPNDYTIETSINWGEDHDDEPITGNDAFEHQYSAGSHEIPEEICITYTISPVDGIDGEPCVKEYCIDVPTSFQDLNTSDTPTESIAVGETIHAGLGHEFEVLVTEVAVDSTNNLTGKGTVEVGWLGSRVAVNFNNITIDANKNLLTGKILGEIYEAPAPVYPLAWGEEILGNGLGGNTAAATVEDWANPIVSDVVDWANDTAGDAVDWVNSTAGTSINSPQIGSTPQIDAQSTPVKLPLGVNYANGDQFAITEMVFRPNLSEFNMVAAKNTPPSWQGPGEDPQLIGFIARNIKFHPTSVETPPERLELLEDVEVGNMNNKITFKFISPASNPQGGCYIEWDENGFSQFGIELESTFTREWLTPIPDDGSSRTTATFQAIVQNWDDMVLTGNLEECEIVDSQGMTIYAGNISFDMSDTLNPNNLQAANDFPSNYTGENTVLFRGFHMEQLTVGMPTSWQTNTNGVPQLSIYDMIINDTGLTMVAEAENVAAFRGANVADLIASIDTVRVDIRSSSFHDAYVKGKIGLPVSKGDSIQNPLKYKALFTTATTPSSFQLTIEPTGPINANLLKGSMELTPNSNIVAWVDNNKKTFDIDLNGTFVWDNVKLGPVKNVNMELGFQGIEMNYDSSLSSEKFKFEPGTWAFASPQKMLSNFPVTISNIDFETKSNSGNQLIHGDLTFDVIFNLTEDIGGQTKMAVELAIEDNPGGTGAQKFKPKYLSTGIDAISIYAHLPAVSIDGTLEFRNDDPVYGNGFKGTLEASFKTPSIGISALAEFGNTSYLNNGTTYRYWRIEAAAKFSPGLPFLPGLAFNGFGGGAYKNMEGTLEPSSGNIPAHYTFSPKKGTLGFKVEATIANSASPDSFNADIGLNGQFSQSQGLINIGFTGDFYIGGPITPQSERDEAQVKGSVLADYNFPDKHFTLNVDANVNTENIYTPNPANLNVDINGTTNLWHFKFGQPSALNTVNVFGVSLYEYLTFGNNIESPDGFTPIFKNGWAGVFNGDQPGIPVTSGVDSNSALGKGFAFGIGFQFEKNINKNVVGNYDINLDLAAGAEINLSMMKKLGVNCADSSKEFGLNGWRARGSLGFYASIDAYVSKNSDRWDLLNIKAGGWLDGKFPGPTYVIGEVRADVKIGGITKRVHNIQGDCGRCRDEGNHVNYLHSWSHGKIGRPLKTCQHWETIYLVNRSFQSNFEWGTDCNGSAPTPTETFYQEDAAGDQAQRLITYIHPDPPTVTYNFPVDQPIAVKFGLSPEDEFDVGEQQDTGAVVNRTFKLDREVKLYIDAQGDNNFVEIPRASMYGGNASPTGLIKHDNNLGEELYVIGTVSVQNLNAAANVNLALSPSPGNNTGNSNNGYVSSSTSQVANMPMATMGSTGLNTGAFSSNTLASTLNAPAVMYPAPPSSSGPAVTPPPPGGSSGPANYGTLPPAAPPVVNELQVDKTYKIIVIATLKEKINNSWVNATDSNGNAVTETKEKTVRTGPMQAVDLTAGAINTRLNVVEPSGGNTGNNPNPPASMFTRSRATAVNGNVLAGNRAMRSRN</sequence>